<dbReference type="InterPro" id="IPR007599">
    <property type="entry name" value="DER1"/>
</dbReference>
<dbReference type="Pfam" id="PF04511">
    <property type="entry name" value="DER1"/>
    <property type="match status" value="1"/>
</dbReference>
<evidence type="ECO:0000256" key="7">
    <source>
        <dbReference type="RuleBase" id="RU363059"/>
    </source>
</evidence>
<sequence>MSESDIGDWYRSIPQISKYWFTASVVVPLAARFGVFSGWWLILDFYQFINKFQIWRPVTAAVFYPITPMTGFHYLITLYLLYSYSTRLETGIFSGRTADYLFLILFNWVTAVLLALALDIKILFEMLVFSVLYIWCQVNRDQIVSFWFGTRFKAAYLPWVLFAFNMIIRGGGMNELFGIFIGHMYFFLKFKYPIDFGGRSFLETPQILYRYFPSGERTGFGSAPASRRREQQGGHAWGAGQRLGDD</sequence>
<dbReference type="Proteomes" id="UP001642483">
    <property type="component" value="Unassembled WGS sequence"/>
</dbReference>
<feature type="region of interest" description="Disordered" evidence="8">
    <location>
        <begin position="220"/>
        <end position="246"/>
    </location>
</feature>
<dbReference type="SUPFAM" id="SSF144091">
    <property type="entry name" value="Rhomboid-like"/>
    <property type="match status" value="1"/>
</dbReference>
<evidence type="ECO:0000313" key="10">
    <source>
        <dbReference type="Proteomes" id="UP001642483"/>
    </source>
</evidence>
<feature type="transmembrane region" description="Helical" evidence="7">
    <location>
        <begin position="102"/>
        <end position="135"/>
    </location>
</feature>
<evidence type="ECO:0000256" key="5">
    <source>
        <dbReference type="ARBA" id="ARBA00022989"/>
    </source>
</evidence>
<evidence type="ECO:0000256" key="8">
    <source>
        <dbReference type="SAM" id="MobiDB-lite"/>
    </source>
</evidence>
<feature type="transmembrane region" description="Helical" evidence="7">
    <location>
        <begin position="20"/>
        <end position="42"/>
    </location>
</feature>
<comment type="similarity">
    <text evidence="2 7">Belongs to the derlin family.</text>
</comment>
<evidence type="ECO:0000256" key="6">
    <source>
        <dbReference type="ARBA" id="ARBA00023136"/>
    </source>
</evidence>
<feature type="transmembrane region" description="Helical" evidence="7">
    <location>
        <begin position="62"/>
        <end position="82"/>
    </location>
</feature>
<dbReference type="PANTHER" id="PTHR11009">
    <property type="entry name" value="DER1-LIKE PROTEIN, DERLIN"/>
    <property type="match status" value="1"/>
</dbReference>
<dbReference type="InterPro" id="IPR035952">
    <property type="entry name" value="Rhomboid-like_sf"/>
</dbReference>
<gene>
    <name evidence="9" type="ORF">CVLEPA_LOCUS13088</name>
</gene>
<comment type="subcellular location">
    <subcellularLocation>
        <location evidence="1 7">Endoplasmic reticulum membrane</location>
        <topology evidence="1 7">Multi-pass membrane protein</topology>
    </subcellularLocation>
</comment>
<accession>A0ABP0FSX9</accession>
<feature type="transmembrane region" description="Helical" evidence="7">
    <location>
        <begin position="155"/>
        <end position="181"/>
    </location>
</feature>
<protein>
    <recommendedName>
        <fullName evidence="7">Derlin</fullName>
    </recommendedName>
</protein>
<evidence type="ECO:0000313" key="9">
    <source>
        <dbReference type="EMBL" id="CAK8682423.1"/>
    </source>
</evidence>
<keyword evidence="10" id="KW-1185">Reference proteome</keyword>
<keyword evidence="3 7" id="KW-0812">Transmembrane</keyword>
<reference evidence="9 10" key="1">
    <citation type="submission" date="2024-02" db="EMBL/GenBank/DDBJ databases">
        <authorList>
            <person name="Daric V."/>
            <person name="Darras S."/>
        </authorList>
    </citation>
    <scope>NUCLEOTIDE SEQUENCE [LARGE SCALE GENOMIC DNA]</scope>
</reference>
<evidence type="ECO:0000256" key="2">
    <source>
        <dbReference type="ARBA" id="ARBA00008917"/>
    </source>
</evidence>
<comment type="caution">
    <text evidence="9">The sequence shown here is derived from an EMBL/GenBank/DDBJ whole genome shotgun (WGS) entry which is preliminary data.</text>
</comment>
<evidence type="ECO:0000256" key="4">
    <source>
        <dbReference type="ARBA" id="ARBA00022824"/>
    </source>
</evidence>
<evidence type="ECO:0000256" key="3">
    <source>
        <dbReference type="ARBA" id="ARBA00022692"/>
    </source>
</evidence>
<name>A0ABP0FSX9_CLALP</name>
<comment type="function">
    <text evidence="7">May be involved in the degradation of misfolded endoplasmic reticulum (ER) luminal proteins.</text>
</comment>
<dbReference type="EMBL" id="CAWYQH010000090">
    <property type="protein sequence ID" value="CAK8682423.1"/>
    <property type="molecule type" value="Genomic_DNA"/>
</dbReference>
<evidence type="ECO:0000256" key="1">
    <source>
        <dbReference type="ARBA" id="ARBA00004477"/>
    </source>
</evidence>
<organism evidence="9 10">
    <name type="scientific">Clavelina lepadiformis</name>
    <name type="common">Light-bulb sea squirt</name>
    <name type="synonym">Ascidia lepadiformis</name>
    <dbReference type="NCBI Taxonomy" id="159417"/>
    <lineage>
        <taxon>Eukaryota</taxon>
        <taxon>Metazoa</taxon>
        <taxon>Chordata</taxon>
        <taxon>Tunicata</taxon>
        <taxon>Ascidiacea</taxon>
        <taxon>Aplousobranchia</taxon>
        <taxon>Clavelinidae</taxon>
        <taxon>Clavelina</taxon>
    </lineage>
</organism>
<keyword evidence="5 7" id="KW-1133">Transmembrane helix</keyword>
<proteinExistence type="inferred from homology"/>
<keyword evidence="6 7" id="KW-0472">Membrane</keyword>
<keyword evidence="4 7" id="KW-0256">Endoplasmic reticulum</keyword>